<dbReference type="OrthoDB" id="9788334at2"/>
<dbReference type="Pfam" id="PF00460">
    <property type="entry name" value="Flg_bb_rod"/>
    <property type="match status" value="1"/>
</dbReference>
<protein>
    <submittedName>
        <fullName evidence="3">Flagellar basal-body rod protein FlgB</fullName>
    </submittedName>
</protein>
<comment type="caution">
    <text evidence="3">The sequence shown here is derived from an EMBL/GenBank/DDBJ whole genome shotgun (WGS) entry which is preliminary data.</text>
</comment>
<evidence type="ECO:0000313" key="3">
    <source>
        <dbReference type="EMBL" id="PTN01972.1"/>
    </source>
</evidence>
<keyword evidence="3" id="KW-0282">Flagellum</keyword>
<dbReference type="NCBIfam" id="NF009270">
    <property type="entry name" value="PRK12627.1"/>
    <property type="match status" value="1"/>
</dbReference>
<keyword evidence="3" id="KW-0966">Cell projection</keyword>
<gene>
    <name evidence="3" type="ORF">C8N32_10996</name>
</gene>
<dbReference type="EMBL" id="QAAA01000009">
    <property type="protein sequence ID" value="PTN01972.1"/>
    <property type="molecule type" value="Genomic_DNA"/>
</dbReference>
<dbReference type="AlphaFoldDB" id="A0A2T5BRQ8"/>
<dbReference type="Proteomes" id="UP000243859">
    <property type="component" value="Unassembled WGS sequence"/>
</dbReference>
<organism evidence="3 4">
    <name type="scientific">Rhodovulum imhoffii</name>
    <dbReference type="NCBI Taxonomy" id="365340"/>
    <lineage>
        <taxon>Bacteria</taxon>
        <taxon>Pseudomonadati</taxon>
        <taxon>Pseudomonadota</taxon>
        <taxon>Alphaproteobacteria</taxon>
        <taxon>Rhodobacterales</taxon>
        <taxon>Paracoccaceae</taxon>
        <taxon>Rhodovulum</taxon>
    </lineage>
</organism>
<keyword evidence="3" id="KW-0969">Cilium</keyword>
<name>A0A2T5BRQ8_9RHOB</name>
<dbReference type="InterPro" id="IPR001444">
    <property type="entry name" value="Flag_bb_rod_N"/>
</dbReference>
<dbReference type="GO" id="GO:0009425">
    <property type="term" value="C:bacterial-type flagellum basal body"/>
    <property type="evidence" value="ECO:0007669"/>
    <property type="project" value="UniProtKB-SubCell"/>
</dbReference>
<evidence type="ECO:0000256" key="1">
    <source>
        <dbReference type="ARBA" id="ARBA00004117"/>
    </source>
</evidence>
<reference evidence="3 4" key="1">
    <citation type="submission" date="2018-04" db="EMBL/GenBank/DDBJ databases">
        <title>Genomic Encyclopedia of Archaeal and Bacterial Type Strains, Phase II (KMG-II): from individual species to whole genera.</title>
        <authorList>
            <person name="Goeker M."/>
        </authorList>
    </citation>
    <scope>NUCLEOTIDE SEQUENCE [LARGE SCALE GENOMIC DNA]</scope>
    <source>
        <strain evidence="3 4">DSM 18064</strain>
    </source>
</reference>
<proteinExistence type="predicted"/>
<comment type="subcellular location">
    <subcellularLocation>
        <location evidence="1">Bacterial flagellum basal body</location>
    </subcellularLocation>
</comment>
<sequence length="126" mass="13661">MFDNLQVLRMAGGLAWHAAGRQDVIARNIANADTPGYRAQDVTPFAEMYRNGPPMALRTTRPGHFTPTAREQIGQGAVTGVPSPNGNSVSLEDQMVSAVETRQQHDLALTVYKSSLGILRSSLGRR</sequence>
<evidence type="ECO:0000259" key="2">
    <source>
        <dbReference type="Pfam" id="PF00460"/>
    </source>
</evidence>
<evidence type="ECO:0000313" key="4">
    <source>
        <dbReference type="Proteomes" id="UP000243859"/>
    </source>
</evidence>
<feature type="domain" description="Flagellar basal body rod protein N-terminal" evidence="2">
    <location>
        <begin position="20"/>
        <end position="38"/>
    </location>
</feature>
<dbReference type="RefSeq" id="WP_107892648.1">
    <property type="nucleotide sequence ID" value="NZ_NHSI01000051.1"/>
</dbReference>
<accession>A0A2T5BRQ8</accession>
<keyword evidence="4" id="KW-1185">Reference proteome</keyword>